<keyword evidence="5" id="KW-0413">Isomerase</keyword>
<dbReference type="OrthoDB" id="9809999at2"/>
<sequence length="664" mass="71482">MKQSADLRRLLESIDRKSYPAYKSAQGIYAFESYTLSIDHVQGDPFASPSKVSITVPHARAGYPGAYFDTPWKKTALEDYLVRQFGREIAQFNFKAKGSGKSGLIAISSPGPEILSRTACEITKAGITARFEVGFPAFGRTINSGELIKILFEFLPRCVKSVFFHASRNPKEVKAVAELAEDQQFIREELKRRSLVAFVADGAVLPRESGVSSRPMKGGVAFSSPESLRVEMELPHRGRITGMGIKEGITLIVGGGYHGKSTLLKALELGVYNHVAGDGREYVITDDTALKLRAEDGRSINNVDISLFINDLPNKKDTRRFSTPDASGSTSQAAGVVEGWEAGSRVFLIDEDTSATNFMLRDELMQHIISRDKEPITPFIERARDLFVKAGISTVLVAGSSGAYFYIADTIIQMDCYVPLDITEKTKKACAEYGEDPTKAAPGFSLPAPGRKLAVAAGKSMASSAGRQSAESRGGYVAADGDEDEGFGGNGRGGYGSGGRGGHGDGGRGGYGDGGRGGHGDGGRGGYGNGGRGGYGRGGRDSDSDGGRDSYGRGGDRSGRGRDERIKTKTYGKDSLQVGKEQVDLRFVEQLIHGEQTAALAQMVRYCLEKQLFPRYSVTEIVRLLTSEINRGGLPAISDSSYAAMGLCMPREQEIFACLNRYRG</sequence>
<dbReference type="RefSeq" id="WP_117778132.1">
    <property type="nucleotide sequence ID" value="NZ_JAWYJI010000124.1"/>
</dbReference>
<dbReference type="Proteomes" id="UP000283880">
    <property type="component" value="Unassembled WGS sequence"/>
</dbReference>
<dbReference type="InterPro" id="IPR046834">
    <property type="entry name" value="ABC_ATPase_C"/>
</dbReference>
<comment type="caution">
    <text evidence="5">The sequence shown here is derived from an EMBL/GenBank/DDBJ whole genome shotgun (WGS) entry which is preliminary data.</text>
</comment>
<evidence type="ECO:0000259" key="2">
    <source>
        <dbReference type="Pfam" id="PF09818"/>
    </source>
</evidence>
<dbReference type="AlphaFoldDB" id="A0A413F822"/>
<dbReference type="PANTHER" id="PTHR38149:SF1">
    <property type="entry name" value="ATPASE"/>
    <property type="match status" value="1"/>
</dbReference>
<dbReference type="InterPro" id="IPR046833">
    <property type="entry name" value="ABC_N"/>
</dbReference>
<evidence type="ECO:0000313" key="5">
    <source>
        <dbReference type="EMBL" id="RGX22516.1"/>
    </source>
</evidence>
<dbReference type="Pfam" id="PF21117">
    <property type="entry name" value="MRB1590_C"/>
    <property type="match status" value="1"/>
</dbReference>
<accession>A0A413F822</accession>
<proteinExistence type="predicted"/>
<feature type="domain" description="ATPase of the ABC class N-terminal" evidence="3">
    <location>
        <begin position="6"/>
        <end position="164"/>
    </location>
</feature>
<dbReference type="Pfam" id="PF09818">
    <property type="entry name" value="ABC_ATPase"/>
    <property type="match status" value="1"/>
</dbReference>
<evidence type="ECO:0000259" key="4">
    <source>
        <dbReference type="Pfam" id="PF21117"/>
    </source>
</evidence>
<feature type="domain" description="MRB1590-like C-terminal" evidence="4">
    <location>
        <begin position="567"/>
        <end position="663"/>
    </location>
</feature>
<evidence type="ECO:0000313" key="6">
    <source>
        <dbReference type="Proteomes" id="UP000283880"/>
    </source>
</evidence>
<dbReference type="EMBL" id="QSBM01000027">
    <property type="protein sequence ID" value="RGX22516.1"/>
    <property type="molecule type" value="Genomic_DNA"/>
</dbReference>
<feature type="compositionally biased region" description="Polar residues" evidence="1">
    <location>
        <begin position="462"/>
        <end position="471"/>
    </location>
</feature>
<feature type="compositionally biased region" description="Gly residues" evidence="1">
    <location>
        <begin position="523"/>
        <end position="537"/>
    </location>
</feature>
<feature type="region of interest" description="Disordered" evidence="1">
    <location>
        <begin position="462"/>
        <end position="573"/>
    </location>
</feature>
<dbReference type="SUPFAM" id="SSF52540">
    <property type="entry name" value="P-loop containing nucleoside triphosphate hydrolases"/>
    <property type="match status" value="1"/>
</dbReference>
<evidence type="ECO:0000259" key="3">
    <source>
        <dbReference type="Pfam" id="PF20446"/>
    </source>
</evidence>
<protein>
    <submittedName>
        <fullName evidence="5">Isopentenyl-diphosphate delta-isomerase</fullName>
    </submittedName>
</protein>
<feature type="compositionally biased region" description="Gly residues" evidence="1">
    <location>
        <begin position="487"/>
        <end position="501"/>
    </location>
</feature>
<dbReference type="InterPro" id="IPR027417">
    <property type="entry name" value="P-loop_NTPase"/>
</dbReference>
<feature type="domain" description="ATPase of the ABC class C-terminal" evidence="2">
    <location>
        <begin position="171"/>
        <end position="436"/>
    </location>
</feature>
<dbReference type="Pfam" id="PF20446">
    <property type="entry name" value="ABC_N"/>
    <property type="match status" value="1"/>
</dbReference>
<dbReference type="InterPro" id="IPR019195">
    <property type="entry name" value="ABC_ATPase_put"/>
</dbReference>
<dbReference type="GO" id="GO:0016853">
    <property type="term" value="F:isomerase activity"/>
    <property type="evidence" value="ECO:0007669"/>
    <property type="project" value="UniProtKB-KW"/>
</dbReference>
<gene>
    <name evidence="5" type="ORF">DWV29_25385</name>
</gene>
<feature type="compositionally biased region" description="Basic and acidic residues" evidence="1">
    <location>
        <begin position="538"/>
        <end position="567"/>
    </location>
</feature>
<name>A0A413F822_9FIRM</name>
<reference evidence="5 6" key="1">
    <citation type="submission" date="2018-08" db="EMBL/GenBank/DDBJ databases">
        <title>A genome reference for cultivated species of the human gut microbiota.</title>
        <authorList>
            <person name="Zou Y."/>
            <person name="Xue W."/>
            <person name="Luo G."/>
        </authorList>
    </citation>
    <scope>NUCLEOTIDE SEQUENCE [LARGE SCALE GENOMIC DNA]</scope>
    <source>
        <strain evidence="5 6">AF04-15</strain>
    </source>
</reference>
<dbReference type="InterPro" id="IPR049069">
    <property type="entry name" value="MRB1590-like_C"/>
</dbReference>
<dbReference type="PANTHER" id="PTHR38149">
    <property type="entry name" value="ATPASE"/>
    <property type="match status" value="1"/>
</dbReference>
<organism evidence="5 6">
    <name type="scientific">Enterocloster asparagiformis</name>
    <dbReference type="NCBI Taxonomy" id="333367"/>
    <lineage>
        <taxon>Bacteria</taxon>
        <taxon>Bacillati</taxon>
        <taxon>Bacillota</taxon>
        <taxon>Clostridia</taxon>
        <taxon>Lachnospirales</taxon>
        <taxon>Lachnospiraceae</taxon>
        <taxon>Enterocloster</taxon>
    </lineage>
</organism>
<evidence type="ECO:0000256" key="1">
    <source>
        <dbReference type="SAM" id="MobiDB-lite"/>
    </source>
</evidence>